<dbReference type="EMBL" id="BMAT01008564">
    <property type="protein sequence ID" value="GFR88302.1"/>
    <property type="molecule type" value="Genomic_DNA"/>
</dbReference>
<gene>
    <name evidence="1" type="ORF">ElyMa_004248300</name>
</gene>
<evidence type="ECO:0000313" key="2">
    <source>
        <dbReference type="Proteomes" id="UP000762676"/>
    </source>
</evidence>
<organism evidence="1 2">
    <name type="scientific">Elysia marginata</name>
    <dbReference type="NCBI Taxonomy" id="1093978"/>
    <lineage>
        <taxon>Eukaryota</taxon>
        <taxon>Metazoa</taxon>
        <taxon>Spiralia</taxon>
        <taxon>Lophotrochozoa</taxon>
        <taxon>Mollusca</taxon>
        <taxon>Gastropoda</taxon>
        <taxon>Heterobranchia</taxon>
        <taxon>Euthyneura</taxon>
        <taxon>Panpulmonata</taxon>
        <taxon>Sacoglossa</taxon>
        <taxon>Placobranchoidea</taxon>
        <taxon>Plakobranchidae</taxon>
        <taxon>Elysia</taxon>
    </lineage>
</organism>
<name>A0AAV4GR01_9GAST</name>
<dbReference type="Proteomes" id="UP000762676">
    <property type="component" value="Unassembled WGS sequence"/>
</dbReference>
<reference evidence="1 2" key="1">
    <citation type="journal article" date="2021" name="Elife">
        <title>Chloroplast acquisition without the gene transfer in kleptoplastic sea slugs, Plakobranchus ocellatus.</title>
        <authorList>
            <person name="Maeda T."/>
            <person name="Takahashi S."/>
            <person name="Yoshida T."/>
            <person name="Shimamura S."/>
            <person name="Takaki Y."/>
            <person name="Nagai Y."/>
            <person name="Toyoda A."/>
            <person name="Suzuki Y."/>
            <person name="Arimoto A."/>
            <person name="Ishii H."/>
            <person name="Satoh N."/>
            <person name="Nishiyama T."/>
            <person name="Hasebe M."/>
            <person name="Maruyama T."/>
            <person name="Minagawa J."/>
            <person name="Obokata J."/>
            <person name="Shigenobu S."/>
        </authorList>
    </citation>
    <scope>NUCLEOTIDE SEQUENCE [LARGE SCALE GENOMIC DNA]</scope>
</reference>
<accession>A0AAV4GR01</accession>
<evidence type="ECO:0000313" key="1">
    <source>
        <dbReference type="EMBL" id="GFR88302.1"/>
    </source>
</evidence>
<protein>
    <submittedName>
        <fullName evidence="1">Group XV phospholipase A2</fullName>
    </submittedName>
</protein>
<comment type="caution">
    <text evidence="1">The sequence shown here is derived from an EMBL/GenBank/DDBJ whole genome shotgun (WGS) entry which is preliminary data.</text>
</comment>
<dbReference type="AlphaFoldDB" id="A0AAV4GR01"/>
<proteinExistence type="predicted"/>
<keyword evidence="2" id="KW-1185">Reference proteome</keyword>
<sequence>MNWANLAQAMKVSGRQRVQKFSRDTADALSWTCQGLSAVADYLLSTSEEFRHDHVCLGMWQQDDLEHQFGHFRRSVGCNFFITVREVFNSYALDRAKLLLTLDVDVAKLSKDINFSTHSCSLCLKPQSTQEAALIDSI</sequence>